<dbReference type="HOGENOM" id="CLU_061983_3_0_9"/>
<dbReference type="STRING" id="336988.NT96_01020"/>
<organism evidence="3 4">
    <name type="scientific">Oenococcus kitaharae DSM 17330</name>
    <dbReference type="NCBI Taxonomy" id="1045004"/>
    <lineage>
        <taxon>Bacteria</taxon>
        <taxon>Bacillati</taxon>
        <taxon>Bacillota</taxon>
        <taxon>Bacilli</taxon>
        <taxon>Lactobacillales</taxon>
        <taxon>Lactobacillaceae</taxon>
        <taxon>Oenococcus</taxon>
    </lineage>
</organism>
<evidence type="ECO:0000313" key="3">
    <source>
        <dbReference type="EMBL" id="EHN59557.1"/>
    </source>
</evidence>
<dbReference type="PATRIC" id="fig|1045004.4.peg.1449"/>
<dbReference type="SUPFAM" id="SSF82771">
    <property type="entry name" value="GIY-YIG endonuclease"/>
    <property type="match status" value="1"/>
</dbReference>
<evidence type="ECO:0000256" key="1">
    <source>
        <dbReference type="SAM" id="Coils"/>
    </source>
</evidence>
<evidence type="ECO:0000313" key="4">
    <source>
        <dbReference type="Proteomes" id="UP000004959"/>
    </source>
</evidence>
<feature type="coiled-coil region" evidence="1">
    <location>
        <begin position="85"/>
        <end position="112"/>
    </location>
</feature>
<dbReference type="OrthoDB" id="9777257at2"/>
<dbReference type="Gene3D" id="3.40.1440.10">
    <property type="entry name" value="GIY-YIG endonuclease"/>
    <property type="match status" value="1"/>
</dbReference>
<comment type="caution">
    <text evidence="3">The sequence shown here is derived from an EMBL/GenBank/DDBJ whole genome shotgun (WGS) entry which is preliminary data.</text>
</comment>
<dbReference type="Pfam" id="PF05175">
    <property type="entry name" value="MTS"/>
    <property type="match status" value="1"/>
</dbReference>
<evidence type="ECO:0000259" key="2">
    <source>
        <dbReference type="PROSITE" id="PS50164"/>
    </source>
</evidence>
<dbReference type="Proteomes" id="UP000004959">
    <property type="component" value="Chromosome"/>
</dbReference>
<dbReference type="PANTHER" id="PTHR47739:SF1">
    <property type="entry name" value="TRNA1(VAL) (ADENINE(37)-N6)-METHYLTRANSFERASE"/>
    <property type="match status" value="1"/>
</dbReference>
<dbReference type="InterPro" id="IPR035901">
    <property type="entry name" value="GIY-YIG_endonuc_sf"/>
</dbReference>
<dbReference type="GO" id="GO:0008168">
    <property type="term" value="F:methyltransferase activity"/>
    <property type="evidence" value="ECO:0007669"/>
    <property type="project" value="UniProtKB-KW"/>
</dbReference>
<keyword evidence="3" id="KW-0489">Methyltransferase</keyword>
<dbReference type="PROSITE" id="PS50164">
    <property type="entry name" value="GIY_YIG"/>
    <property type="match status" value="1"/>
</dbReference>
<dbReference type="InterPro" id="IPR007848">
    <property type="entry name" value="Small_mtfrase_dom"/>
</dbReference>
<name>G9WH68_9LACO</name>
<dbReference type="AlphaFoldDB" id="G9WH68"/>
<proteinExistence type="predicted"/>
<dbReference type="Gene3D" id="3.40.50.150">
    <property type="entry name" value="Vaccinia Virus protein VP39"/>
    <property type="match status" value="1"/>
</dbReference>
<keyword evidence="1" id="KW-0175">Coiled coil</keyword>
<reference evidence="3 4" key="1">
    <citation type="journal article" date="2012" name="PLoS ONE">
        <title>Functional divergence in the genus oenococcus as predicted by genome sequencing of the newly-described species, Oenococcus kitaharae.</title>
        <authorList>
            <person name="Borneman A.R."/>
            <person name="McCarthy J.M."/>
            <person name="Chambers P.J."/>
            <person name="Bartowsky E.J."/>
        </authorList>
    </citation>
    <scope>NUCLEOTIDE SEQUENCE [LARGE SCALE GENOMIC DNA]</scope>
    <source>
        <strain evidence="4">DSM17330</strain>
    </source>
</reference>
<dbReference type="GO" id="GO:0032259">
    <property type="term" value="P:methylation"/>
    <property type="evidence" value="ECO:0007669"/>
    <property type="project" value="UniProtKB-KW"/>
</dbReference>
<dbReference type="InterPro" id="IPR029063">
    <property type="entry name" value="SAM-dependent_MTases_sf"/>
</dbReference>
<dbReference type="eggNOG" id="COG4123">
    <property type="taxonomic scope" value="Bacteria"/>
</dbReference>
<dbReference type="CDD" id="cd02440">
    <property type="entry name" value="AdoMet_MTases"/>
    <property type="match status" value="1"/>
</dbReference>
<dbReference type="Pfam" id="PF01541">
    <property type="entry name" value="GIY-YIG"/>
    <property type="match status" value="1"/>
</dbReference>
<dbReference type="SUPFAM" id="SSF53335">
    <property type="entry name" value="S-adenosyl-L-methionine-dependent methyltransferases"/>
    <property type="match status" value="1"/>
</dbReference>
<feature type="domain" description="GIY-YIG" evidence="2">
    <location>
        <begin position="249"/>
        <end position="326"/>
    </location>
</feature>
<dbReference type="PANTHER" id="PTHR47739">
    <property type="entry name" value="TRNA1(VAL) (ADENINE(37)-N6)-METHYLTRANSFERASE"/>
    <property type="match status" value="1"/>
</dbReference>
<sequence>MSKNTLQTQEKIENVTDSLQIIQNNSLPKFGIDALILADFIDDSRSQRQRAADFGSGSGIIGLAYARKSSGKISLIEIDSDLFELEKRSIQLNNLEDRVQSFQADVNQLADIFPLNSLDLIMSNPPYFDEKDYASKSPDPSRSLARHGRNFNLHTLFSQSKKYLKSRGKLYFVYRAEKIANIFSEAIANGFGISKIRFVYGKAESQAKMVLVKAIKQASNAKVQIDKPLVIYNRQDNYTPEIKELLQKRDYYFYVIQTADNFLYAGTSDDVDRRFAAHQAKRGAKFTKVDKHHPLTLVYREKFSSKHEALSFESRFKRLTRAEKERYIGL</sequence>
<protein>
    <submittedName>
        <fullName evidence="3">Putative O-methyltransferase</fullName>
    </submittedName>
</protein>
<keyword evidence="3" id="KW-0808">Transferase</keyword>
<keyword evidence="4" id="KW-1185">Reference proteome</keyword>
<dbReference type="EMBL" id="AFVZ01000001">
    <property type="protein sequence ID" value="EHN59557.1"/>
    <property type="molecule type" value="Genomic_DNA"/>
</dbReference>
<dbReference type="InterPro" id="IPR050210">
    <property type="entry name" value="tRNA_Adenine-N(6)_MTase"/>
</dbReference>
<dbReference type="InterPro" id="IPR000305">
    <property type="entry name" value="GIY-YIG_endonuc"/>
</dbReference>
<dbReference type="CDD" id="cd10456">
    <property type="entry name" value="GIY-YIG_UPF0213"/>
    <property type="match status" value="1"/>
</dbReference>
<accession>G9WH68</accession>
<dbReference type="RefSeq" id="WP_007746545.1">
    <property type="nucleotide sequence ID" value="NZ_CM001398.1"/>
</dbReference>
<gene>
    <name evidence="3" type="ORF">OKIT_1474</name>
</gene>
<dbReference type="eggNOG" id="COG2827">
    <property type="taxonomic scope" value="Bacteria"/>
</dbReference>